<accession>A0A6V7HA98</accession>
<comment type="caution">
    <text evidence="2">The sequence shown here is derived from an EMBL/GenBank/DDBJ whole genome shotgun (WGS) entry which is preliminary data.</text>
</comment>
<feature type="compositionally biased region" description="Polar residues" evidence="1">
    <location>
        <begin position="876"/>
        <end position="886"/>
    </location>
</feature>
<evidence type="ECO:0000256" key="1">
    <source>
        <dbReference type="SAM" id="MobiDB-lite"/>
    </source>
</evidence>
<protein>
    <recommendedName>
        <fullName evidence="4">Mab-21-like HhH/H2TH-like domain-containing protein</fullName>
    </recommendedName>
</protein>
<evidence type="ECO:0000313" key="3">
    <source>
        <dbReference type="Proteomes" id="UP000752696"/>
    </source>
</evidence>
<evidence type="ECO:0008006" key="4">
    <source>
        <dbReference type="Google" id="ProtNLM"/>
    </source>
</evidence>
<reference evidence="2" key="1">
    <citation type="submission" date="2020-07" db="EMBL/GenBank/DDBJ databases">
        <authorList>
            <person name="Nazaruddin N."/>
        </authorList>
    </citation>
    <scope>NUCLEOTIDE SEQUENCE</scope>
</reference>
<dbReference type="PANTHER" id="PTHR10656">
    <property type="entry name" value="CELL FATE DETERMINING PROTEIN MAB21-RELATED"/>
    <property type="match status" value="1"/>
</dbReference>
<dbReference type="PANTHER" id="PTHR10656:SF70">
    <property type="entry name" value="PROTEIN MAB-21-RELATED"/>
    <property type="match status" value="1"/>
</dbReference>
<gene>
    <name evidence="2" type="ORF">MHI_LOCUS671779</name>
</gene>
<feature type="non-terminal residue" evidence="2">
    <location>
        <position position="1"/>
    </location>
</feature>
<dbReference type="OrthoDB" id="5948335at2759"/>
<feature type="region of interest" description="Disordered" evidence="1">
    <location>
        <begin position="1001"/>
        <end position="1033"/>
    </location>
</feature>
<keyword evidence="3" id="KW-1185">Reference proteome</keyword>
<feature type="compositionally biased region" description="Basic and acidic residues" evidence="1">
    <location>
        <begin position="1015"/>
        <end position="1029"/>
    </location>
</feature>
<dbReference type="Proteomes" id="UP000752696">
    <property type="component" value="Unassembled WGS sequence"/>
</dbReference>
<feature type="region of interest" description="Disordered" evidence="1">
    <location>
        <begin position="868"/>
        <end position="909"/>
    </location>
</feature>
<dbReference type="Gene3D" id="1.10.1410.40">
    <property type="match status" value="1"/>
</dbReference>
<dbReference type="AlphaFoldDB" id="A0A6V7HA98"/>
<proteinExistence type="predicted"/>
<name>A0A6V7HA98_9HYME</name>
<feature type="compositionally biased region" description="Polar residues" evidence="1">
    <location>
        <begin position="897"/>
        <end position="906"/>
    </location>
</feature>
<organism evidence="2 3">
    <name type="scientific">Heterotrigona itama</name>
    <dbReference type="NCBI Taxonomy" id="395501"/>
    <lineage>
        <taxon>Eukaryota</taxon>
        <taxon>Metazoa</taxon>
        <taxon>Ecdysozoa</taxon>
        <taxon>Arthropoda</taxon>
        <taxon>Hexapoda</taxon>
        <taxon>Insecta</taxon>
        <taxon>Pterygota</taxon>
        <taxon>Neoptera</taxon>
        <taxon>Endopterygota</taxon>
        <taxon>Hymenoptera</taxon>
        <taxon>Apocrita</taxon>
        <taxon>Aculeata</taxon>
        <taxon>Apoidea</taxon>
        <taxon>Anthophila</taxon>
        <taxon>Apidae</taxon>
        <taxon>Heterotrigona</taxon>
    </lineage>
</organism>
<evidence type="ECO:0000313" key="2">
    <source>
        <dbReference type="EMBL" id="CAD1476735.1"/>
    </source>
</evidence>
<sequence>KMGCAPSGRSCKKGGIRLMATKLTFTKDQLHNLNTYFSKLVDESQNDSSNVFAIEAIVERLVQRLMRGAANLDRRFSSVFLVSLNEPRRIKQAKFEYLLRIDALSTSSVGPEQGRSVVCVEEDASLPGFIRLKVLDVGAEVWREYMDVAGRLRRDLVKAKLANLLATAIKQDAVGDPADDRNCEISPGQVVDAETLDKILKQPDHSRIFYGPAVVSDGSLPEPRNHRVAMIEDSSGILLRIGLDGFKAHEVEVRLLIGIGVSSWPSLTDYPQRISLYHCDALLHYTAAQSGMYAVAVGPYCGARCENRATLWRIRVPAAEKIMSQHYAADSVPVLTESVLLEILYQLREGHTLNLSMRSKVTRRNGSSSPDRLRVVSRHILRTVHRWSLERAGPDPLTSWAPGTLSCHVLLALDELVAALKCQSLRCYFHPRCNVMLQCVRGGISYHEDAYASDYRLLEFYLETLHYRSFSMICDAPRPLDIMESELIVRWRDIIATLPRGNPNEDYGYSQKQLEYFSMILEQVLRAKDVLLQDHLDNRSYSNFPELSYCTTEQVENLVFLLKLILTQAKNHSHPIAERKLRMRGRHKESKSRKHYNTSSQFDYSVGLLIDIIRRDRETANTDLEAFPIMTKMLLQWLYFGMDYDRKYIEPILRPYLNNLFNSFHEYGWCAISWKKRQEMYTSEMQSLSTFCKSVITEEISPANGLVDYLSKGWRWAENMTKMIERSGNSLRLIFLPANRTIKYNLTFTENKSLSSFSTWSKARSVSTIVRRKSIHCRTSELIDSLLKLQGTSVENKGVAGHAELRDTSPLTYVALMSRLRARHRGPGDLISAMISLGKFRVLQEIAALLPREEQVVVLDMVQRAARESSRRSRKTTCAYTSNSPRQVYRPRPESNLLDSPVQSSPGIRERRIIAEHQRQLEKEIQEMHDTLRRNALRRRRPCNVWDSNSLSSWNSSIDSIAGTISLRRYRAPIWDAVKGSSPAGSSLLADGNIEKNKFDEMISREESPTWSTQDARRKLDHSESKNGDELPSWDTLEATLNRRLCNYGNALLESPEMDESIGRNCVAKSRE</sequence>
<dbReference type="EMBL" id="CAJDYZ010009549">
    <property type="protein sequence ID" value="CAD1476735.1"/>
    <property type="molecule type" value="Genomic_DNA"/>
</dbReference>